<evidence type="ECO:0000313" key="13">
    <source>
        <dbReference type="EMBL" id="MDD9206030.1"/>
    </source>
</evidence>
<dbReference type="Pfam" id="PF01300">
    <property type="entry name" value="Sua5_yciO_yrdC"/>
    <property type="match status" value="1"/>
</dbReference>
<evidence type="ECO:0000256" key="1">
    <source>
        <dbReference type="ARBA" id="ARBA00004496"/>
    </source>
</evidence>
<reference evidence="13" key="1">
    <citation type="submission" date="2023-02" db="EMBL/GenBank/DDBJ databases">
        <title>Georgenia sp.10Sc9-8, isolated from a soil sample collected from the Taklamakan desert.</title>
        <authorList>
            <person name="Liu S."/>
        </authorList>
    </citation>
    <scope>NUCLEOTIDE SEQUENCE</scope>
    <source>
        <strain evidence="13">10Sc9-8</strain>
    </source>
</reference>
<evidence type="ECO:0000256" key="3">
    <source>
        <dbReference type="ARBA" id="ARBA00012584"/>
    </source>
</evidence>
<keyword evidence="6" id="KW-0819">tRNA processing</keyword>
<keyword evidence="5 13" id="KW-0808">Transferase</keyword>
<feature type="domain" description="YrdC-like" evidence="12">
    <location>
        <begin position="1"/>
        <end position="158"/>
    </location>
</feature>
<evidence type="ECO:0000259" key="12">
    <source>
        <dbReference type="PROSITE" id="PS51163"/>
    </source>
</evidence>
<evidence type="ECO:0000256" key="8">
    <source>
        <dbReference type="ARBA" id="ARBA00022741"/>
    </source>
</evidence>
<dbReference type="SUPFAM" id="SSF55821">
    <property type="entry name" value="YrdC/RibB"/>
    <property type="match status" value="1"/>
</dbReference>
<keyword evidence="14" id="KW-1185">Reference proteome</keyword>
<comment type="subcellular location">
    <subcellularLocation>
        <location evidence="1">Cytoplasm</location>
    </subcellularLocation>
</comment>
<feature type="non-terminal residue" evidence="13">
    <location>
        <position position="158"/>
    </location>
</feature>
<accession>A0ABT5TVG0</accession>
<dbReference type="PANTHER" id="PTHR17490:SF16">
    <property type="entry name" value="THREONYLCARBAMOYL-AMP SYNTHASE"/>
    <property type="match status" value="1"/>
</dbReference>
<keyword evidence="7 13" id="KW-0548">Nucleotidyltransferase</keyword>
<dbReference type="InterPro" id="IPR017945">
    <property type="entry name" value="DHBP_synth_RibB-like_a/b_dom"/>
</dbReference>
<dbReference type="GO" id="GO:0061710">
    <property type="term" value="F:L-threonylcarbamoyladenylate synthase"/>
    <property type="evidence" value="ECO:0007669"/>
    <property type="project" value="UniProtKB-EC"/>
</dbReference>
<dbReference type="Gene3D" id="3.90.870.10">
    <property type="entry name" value="DHBP synthase"/>
    <property type="match status" value="1"/>
</dbReference>
<evidence type="ECO:0000256" key="10">
    <source>
        <dbReference type="ARBA" id="ARBA00029774"/>
    </source>
</evidence>
<dbReference type="NCBIfam" id="TIGR00057">
    <property type="entry name" value="L-threonylcarbamoyladenylate synthase"/>
    <property type="match status" value="1"/>
</dbReference>
<dbReference type="PANTHER" id="PTHR17490">
    <property type="entry name" value="SUA5"/>
    <property type="match status" value="1"/>
</dbReference>
<proteinExistence type="inferred from homology"/>
<dbReference type="EMBL" id="JARACI010000754">
    <property type="protein sequence ID" value="MDD9206030.1"/>
    <property type="molecule type" value="Genomic_DNA"/>
</dbReference>
<keyword evidence="9" id="KW-0067">ATP-binding</keyword>
<dbReference type="InterPro" id="IPR006070">
    <property type="entry name" value="Sua5-like_dom"/>
</dbReference>
<dbReference type="Proteomes" id="UP001165561">
    <property type="component" value="Unassembled WGS sequence"/>
</dbReference>
<comment type="caution">
    <text evidence="13">The sequence shown here is derived from an EMBL/GenBank/DDBJ whole genome shotgun (WGS) entry which is preliminary data.</text>
</comment>
<sequence length="158" mass="16368">MDEAVHALGRGALVVLPTDTVYGIAADAFQPRAVELLLRTKGRGRQMPPPVLVGDPATLDGLAVDVPEAVRGMVTEHWPGPLTVVCRAQPSLAWDLGDTGGTVALRMPDDEVALALLRRTGPLAVSSANLSGRGAATTVAEAQEYFGTGVTVYLDGGP</sequence>
<evidence type="ECO:0000256" key="4">
    <source>
        <dbReference type="ARBA" id="ARBA00022490"/>
    </source>
</evidence>
<comment type="catalytic activity">
    <reaction evidence="11">
        <text>L-threonine + hydrogencarbonate + ATP = L-threonylcarbamoyladenylate + diphosphate + H2O</text>
        <dbReference type="Rhea" id="RHEA:36407"/>
        <dbReference type="ChEBI" id="CHEBI:15377"/>
        <dbReference type="ChEBI" id="CHEBI:17544"/>
        <dbReference type="ChEBI" id="CHEBI:30616"/>
        <dbReference type="ChEBI" id="CHEBI:33019"/>
        <dbReference type="ChEBI" id="CHEBI:57926"/>
        <dbReference type="ChEBI" id="CHEBI:73682"/>
        <dbReference type="EC" id="2.7.7.87"/>
    </reaction>
</comment>
<dbReference type="EC" id="2.7.7.87" evidence="3"/>
<gene>
    <name evidence="13" type="ORF">PU560_06040</name>
</gene>
<comment type="similarity">
    <text evidence="2">Belongs to the SUA5 family.</text>
</comment>
<evidence type="ECO:0000256" key="9">
    <source>
        <dbReference type="ARBA" id="ARBA00022840"/>
    </source>
</evidence>
<evidence type="ECO:0000313" key="14">
    <source>
        <dbReference type="Proteomes" id="UP001165561"/>
    </source>
</evidence>
<evidence type="ECO:0000256" key="11">
    <source>
        <dbReference type="ARBA" id="ARBA00048366"/>
    </source>
</evidence>
<organism evidence="13 14">
    <name type="scientific">Georgenia halotolerans</name>
    <dbReference type="NCBI Taxonomy" id="3028317"/>
    <lineage>
        <taxon>Bacteria</taxon>
        <taxon>Bacillati</taxon>
        <taxon>Actinomycetota</taxon>
        <taxon>Actinomycetes</taxon>
        <taxon>Micrococcales</taxon>
        <taxon>Bogoriellaceae</taxon>
        <taxon>Georgenia</taxon>
    </lineage>
</organism>
<protein>
    <recommendedName>
        <fullName evidence="10">L-threonylcarbamoyladenylate synthase</fullName>
        <ecNumber evidence="3">2.7.7.87</ecNumber>
    </recommendedName>
    <alternativeName>
        <fullName evidence="10">L-threonylcarbamoyladenylate synthase</fullName>
    </alternativeName>
</protein>
<evidence type="ECO:0000256" key="6">
    <source>
        <dbReference type="ARBA" id="ARBA00022694"/>
    </source>
</evidence>
<evidence type="ECO:0000256" key="2">
    <source>
        <dbReference type="ARBA" id="ARBA00007663"/>
    </source>
</evidence>
<keyword evidence="4" id="KW-0963">Cytoplasm</keyword>
<dbReference type="InterPro" id="IPR050156">
    <property type="entry name" value="TC-AMP_synthase_SUA5"/>
</dbReference>
<dbReference type="PROSITE" id="PS51163">
    <property type="entry name" value="YRDC"/>
    <property type="match status" value="1"/>
</dbReference>
<keyword evidence="8" id="KW-0547">Nucleotide-binding</keyword>
<name>A0ABT5TVG0_9MICO</name>
<evidence type="ECO:0000256" key="7">
    <source>
        <dbReference type="ARBA" id="ARBA00022695"/>
    </source>
</evidence>
<evidence type="ECO:0000256" key="5">
    <source>
        <dbReference type="ARBA" id="ARBA00022679"/>
    </source>
</evidence>